<dbReference type="Proteomes" id="UP001519310">
    <property type="component" value="Unassembled WGS sequence"/>
</dbReference>
<accession>A0ABS4KY42</accession>
<gene>
    <name evidence="1" type="ORF">J2Z77_000744</name>
</gene>
<protein>
    <submittedName>
        <fullName evidence="1">Uncharacterized protein</fullName>
    </submittedName>
</protein>
<evidence type="ECO:0000313" key="2">
    <source>
        <dbReference type="Proteomes" id="UP001519310"/>
    </source>
</evidence>
<organism evidence="1 2">
    <name type="scientific">Streptomyces avidinii</name>
    <dbReference type="NCBI Taxonomy" id="1895"/>
    <lineage>
        <taxon>Bacteria</taxon>
        <taxon>Bacillati</taxon>
        <taxon>Actinomycetota</taxon>
        <taxon>Actinomycetes</taxon>
        <taxon>Kitasatosporales</taxon>
        <taxon>Streptomycetaceae</taxon>
        <taxon>Streptomyces</taxon>
    </lineage>
</organism>
<keyword evidence="2" id="KW-1185">Reference proteome</keyword>
<comment type="caution">
    <text evidence="1">The sequence shown here is derived from an EMBL/GenBank/DDBJ whole genome shotgun (WGS) entry which is preliminary data.</text>
</comment>
<reference evidence="1 2" key="1">
    <citation type="submission" date="2021-03" db="EMBL/GenBank/DDBJ databases">
        <title>Genomic Encyclopedia of Type Strains, Phase IV (KMG-IV): sequencing the most valuable type-strain genomes for metagenomic binning, comparative biology and taxonomic classification.</title>
        <authorList>
            <person name="Goeker M."/>
        </authorList>
    </citation>
    <scope>NUCLEOTIDE SEQUENCE [LARGE SCALE GENOMIC DNA]</scope>
    <source>
        <strain evidence="1 2">DSM 40526</strain>
    </source>
</reference>
<dbReference type="EMBL" id="JAGGLQ010000001">
    <property type="protein sequence ID" value="MBP2034960.1"/>
    <property type="molecule type" value="Genomic_DNA"/>
</dbReference>
<name>A0ABS4KY42_STRAV</name>
<sequence>MTTHLAGPGRTGLIQLRRGDTAEAAIGTMIRPRRLLGRRAPLPLCVEAARLVGGKLADAAREHPRTGMRFSPGVADKPVEPEPVAEISADTAVGPVASFGTRSASNGCART</sequence>
<proteinExistence type="predicted"/>
<evidence type="ECO:0000313" key="1">
    <source>
        <dbReference type="EMBL" id="MBP2034960.1"/>
    </source>
</evidence>